<reference evidence="2 3" key="1">
    <citation type="submission" date="2009-01" db="EMBL/GenBank/DDBJ databases">
        <authorList>
            <person name="Fulton L."/>
            <person name="Clifton S."/>
            <person name="Chinwalla A.T."/>
            <person name="Mitreva M."/>
            <person name="Sodergren E."/>
            <person name="Weinstock G."/>
            <person name="Clifton S."/>
            <person name="Dooling D.J."/>
            <person name="Fulton B."/>
            <person name="Minx P."/>
            <person name="Pepin K.H."/>
            <person name="Johnson M."/>
            <person name="Bhonagiri V."/>
            <person name="Nash W.E."/>
            <person name="Mardis E.R."/>
            <person name="Wilson R.K."/>
        </authorList>
    </citation>
    <scope>NUCLEOTIDE SEQUENCE [LARGE SCALE GENOMIC DNA]</scope>
    <source>
        <strain evidence="2 3">NRL30031/H210</strain>
    </source>
</reference>
<protein>
    <submittedName>
        <fullName evidence="2">Uncharacterized protein</fullName>
    </submittedName>
</protein>
<feature type="region of interest" description="Disordered" evidence="1">
    <location>
        <begin position="1"/>
        <end position="55"/>
    </location>
</feature>
<sequence>MMAKIMRRASGAPKIRTVRSVARKNKRKTKRAPGRVETKNSDGELHQIVTGNDHQ</sequence>
<gene>
    <name evidence="2" type="ORF">NEIFLAOT_01235</name>
</gene>
<dbReference type="AlphaFoldDB" id="C0EMR1"/>
<feature type="compositionally biased region" description="Basic and acidic residues" evidence="1">
    <location>
        <begin position="34"/>
        <end position="45"/>
    </location>
</feature>
<proteinExistence type="predicted"/>
<feature type="compositionally biased region" description="Basic residues" evidence="1">
    <location>
        <begin position="21"/>
        <end position="33"/>
    </location>
</feature>
<comment type="caution">
    <text evidence="2">The sequence shown here is derived from an EMBL/GenBank/DDBJ whole genome shotgun (WGS) entry which is preliminary data.</text>
</comment>
<name>C0EMR1_NEIFL</name>
<organism evidence="2 3">
    <name type="scientific">Neisseria flavescens NRL30031/H210</name>
    <dbReference type="NCBI Taxonomy" id="546264"/>
    <lineage>
        <taxon>Bacteria</taxon>
        <taxon>Pseudomonadati</taxon>
        <taxon>Pseudomonadota</taxon>
        <taxon>Betaproteobacteria</taxon>
        <taxon>Neisseriales</taxon>
        <taxon>Neisseriaceae</taxon>
        <taxon>Neisseria</taxon>
    </lineage>
</organism>
<dbReference type="Proteomes" id="UP000004457">
    <property type="component" value="Unassembled WGS sequence"/>
</dbReference>
<accession>C0EMR1</accession>
<evidence type="ECO:0000313" key="3">
    <source>
        <dbReference type="Proteomes" id="UP000004457"/>
    </source>
</evidence>
<evidence type="ECO:0000256" key="1">
    <source>
        <dbReference type="SAM" id="MobiDB-lite"/>
    </source>
</evidence>
<keyword evidence="3" id="KW-1185">Reference proteome</keyword>
<dbReference type="EMBL" id="ACEN01000046">
    <property type="protein sequence ID" value="EEG33677.1"/>
    <property type="molecule type" value="Genomic_DNA"/>
</dbReference>
<evidence type="ECO:0000313" key="2">
    <source>
        <dbReference type="EMBL" id="EEG33677.1"/>
    </source>
</evidence>